<dbReference type="AlphaFoldDB" id="A0A834VEJ7"/>
<dbReference type="GO" id="GO:0007368">
    <property type="term" value="P:determination of left/right symmetry"/>
    <property type="evidence" value="ECO:0007669"/>
    <property type="project" value="UniProtKB-ARBA"/>
</dbReference>
<feature type="binding site" evidence="8">
    <location>
        <begin position="102"/>
        <end position="109"/>
    </location>
    <ligand>
        <name>ATP</name>
        <dbReference type="ChEBI" id="CHEBI:30616"/>
    </ligand>
</feature>
<feature type="domain" description="Myosin motor" evidence="9">
    <location>
        <begin position="9"/>
        <end position="702"/>
    </location>
</feature>
<evidence type="ECO:0000256" key="8">
    <source>
        <dbReference type="PROSITE-ProRule" id="PRU00782"/>
    </source>
</evidence>
<gene>
    <name evidence="11" type="ORF">SSS_7078</name>
</gene>
<evidence type="ECO:0000313" key="13">
    <source>
        <dbReference type="Proteomes" id="UP000070412"/>
    </source>
</evidence>
<dbReference type="GO" id="GO:0005546">
    <property type="term" value="F:phosphatidylinositol-4,5-bisphosphate binding"/>
    <property type="evidence" value="ECO:0007669"/>
    <property type="project" value="UniProtKB-ARBA"/>
</dbReference>
<dbReference type="InterPro" id="IPR036961">
    <property type="entry name" value="Kinesin_motor_dom_sf"/>
</dbReference>
<dbReference type="Gene3D" id="3.40.850.10">
    <property type="entry name" value="Kinesin motor domain"/>
    <property type="match status" value="1"/>
</dbReference>
<feature type="domain" description="TH1" evidence="10">
    <location>
        <begin position="830"/>
        <end position="1023"/>
    </location>
</feature>
<sequence>MSYRSDDRIGIDDCILLKTISNRALIENFQQRYLAGIYYTYIGEVCVSLNPYKVLPIYGPDYVKQYRGKEIFECSPHIFAIADAAYKQMRQLNNDSCILISGESGSGKTEASKLIMKYLATITNLGSRTEIERIKNVLLQSNCILETFGNAKTIRNDNSSRFGKYMDINFDFKGDPLGGNICKYLLEKSRVVAQQNGERNFHAFYQLLFGCSDSKLKKLKLKREIKLYNYLCQGNVAKLDCDHSNYQMVLAAMKTLSFSTEEIETIDSILAAIMQLGNINFCWQNDGTVSESVILDAQSNEIVGNIADLLAIDGDHLTKALCSRIITANNEIMLKDHTINQAESGRDALAKAIYERLFTAIVSIINRLLQVNENLDQIEQSKAAVIGVLDIYGFEILSRNSFEQFCINYCNERLQQLFISLVLRQEQEEYAREGIDWIHIEFPDNEPICSLLHDSNKGIFSTLDDSCLSVGEMNDQSLLETMDRRYKTDPYYESRRKNPTDKSLEHCRHFRIQHYAGPVVYDIDGFIDKNRDLLFQDFKRLLHSSSNKFIADMWPEGAKDLTEVNRRPLTAGCIFKNSMNKLIENLKKKKPFYVRCIKPNLLKSSSNFDENFVAHQVKYLGLEENVRVRRAGFAYRAPYQRFYSRYKMISGTTWPNFRNGDAKMACEALILEQGFESDVEYGLSKIFIRSPQTIIELERSRDRYISIIIIFLQTVWRGTLVRLRMKKIRAKQSIIRFYRQYKYRMYLRQLMMLANETKLLFSPNPESQCEKRKNLERDHWPTVPRNLVLIDEILRKIYRLWKAFLLLRRLPKEKRPEFRLKVIAVDVFGDRRADYGLKQQWCKSASVKEILKDSRLKLMPNQTFDDEAILFVCRGIKASHSLIKTKVDRWVFITTRKIYRIDPKNSKIVGSAIKIEDIISIAVTRGFDQLIVLRLKNGNDLILILVDSNQPNSLPINRLGEFVAVILQQYSILTKRDLTLTVSDSIHCRVGNKEKVLLVDSTCTSGKISFKRNGNHLIVVWPFPLSIAPVAKN</sequence>
<dbReference type="GO" id="GO:0006897">
    <property type="term" value="P:endocytosis"/>
    <property type="evidence" value="ECO:0007669"/>
    <property type="project" value="TreeGrafter"/>
</dbReference>
<dbReference type="EMBL" id="WVUK01000054">
    <property type="protein sequence ID" value="KAF7493951.1"/>
    <property type="molecule type" value="Genomic_DNA"/>
</dbReference>
<evidence type="ECO:0000256" key="1">
    <source>
        <dbReference type="ARBA" id="ARBA00008314"/>
    </source>
</evidence>
<evidence type="ECO:0000256" key="4">
    <source>
        <dbReference type="ARBA" id="ARBA00023121"/>
    </source>
</evidence>
<dbReference type="Pfam" id="PF00063">
    <property type="entry name" value="Myosin_head"/>
    <property type="match status" value="1"/>
</dbReference>
<evidence type="ECO:0000259" key="9">
    <source>
        <dbReference type="PROSITE" id="PS51456"/>
    </source>
</evidence>
<keyword evidence="6 8" id="KW-0505">Motor protein</keyword>
<accession>A0A834VEJ7</accession>
<dbReference type="SUPFAM" id="SSF52540">
    <property type="entry name" value="P-loop containing nucleoside triphosphate hydrolases"/>
    <property type="match status" value="1"/>
</dbReference>
<keyword evidence="5 8" id="KW-0518">Myosin</keyword>
<dbReference type="PROSITE" id="PS51456">
    <property type="entry name" value="MYOSIN_MOTOR"/>
    <property type="match status" value="1"/>
</dbReference>
<dbReference type="GO" id="GO:0005902">
    <property type="term" value="C:microvillus"/>
    <property type="evidence" value="ECO:0007669"/>
    <property type="project" value="TreeGrafter"/>
</dbReference>
<dbReference type="GO" id="GO:0000146">
    <property type="term" value="F:microfilament motor activity"/>
    <property type="evidence" value="ECO:0007669"/>
    <property type="project" value="TreeGrafter"/>
</dbReference>
<dbReference type="InterPro" id="IPR027417">
    <property type="entry name" value="P-loop_NTPase"/>
</dbReference>
<dbReference type="GO" id="GO:0051015">
    <property type="term" value="F:actin filament binding"/>
    <property type="evidence" value="ECO:0007669"/>
    <property type="project" value="TreeGrafter"/>
</dbReference>
<dbReference type="GO" id="GO:0005737">
    <property type="term" value="C:cytoplasm"/>
    <property type="evidence" value="ECO:0007669"/>
    <property type="project" value="TreeGrafter"/>
</dbReference>
<dbReference type="PANTHER" id="PTHR13140:SF713">
    <property type="entry name" value="UNCONVENTIONAL MYOSIN ID"/>
    <property type="match status" value="1"/>
</dbReference>
<name>A0A834VEJ7_SARSC</name>
<dbReference type="GO" id="GO:0030048">
    <property type="term" value="P:actin filament-based movement"/>
    <property type="evidence" value="ECO:0007669"/>
    <property type="project" value="TreeGrafter"/>
</dbReference>
<dbReference type="Gene3D" id="1.10.10.820">
    <property type="match status" value="1"/>
</dbReference>
<dbReference type="SMART" id="SM00242">
    <property type="entry name" value="MYSc"/>
    <property type="match status" value="1"/>
</dbReference>
<evidence type="ECO:0000256" key="2">
    <source>
        <dbReference type="ARBA" id="ARBA00022741"/>
    </source>
</evidence>
<reference evidence="11" key="2">
    <citation type="submission" date="2020-01" db="EMBL/GenBank/DDBJ databases">
        <authorList>
            <person name="Korhonen P.K.K."/>
            <person name="Guangxu M.G."/>
            <person name="Wang T.W."/>
            <person name="Stroehlein A.J.S."/>
            <person name="Young N.D."/>
            <person name="Ang C.-S.A."/>
            <person name="Fernando D.W.F."/>
            <person name="Lu H.L."/>
            <person name="Taylor S.T."/>
            <person name="Ehtesham M.E.M."/>
            <person name="Najaraj S.H.N."/>
            <person name="Harsha G.H.G."/>
            <person name="Madugundu A.M."/>
            <person name="Renuse S.R."/>
            <person name="Holt D.H."/>
            <person name="Pandey A.P."/>
            <person name="Papenfuss A.P."/>
            <person name="Gasser R.B.G."/>
            <person name="Fischer K.F."/>
        </authorList>
    </citation>
    <scope>NUCLEOTIDE SEQUENCE</scope>
    <source>
        <strain evidence="11">SSS_KF_BRIS2020</strain>
    </source>
</reference>
<dbReference type="Pfam" id="PF06017">
    <property type="entry name" value="Myosin_TH1"/>
    <property type="match status" value="1"/>
</dbReference>
<organism evidence="11">
    <name type="scientific">Sarcoptes scabiei</name>
    <name type="common">Itch mite</name>
    <name type="synonym">Acarus scabiei</name>
    <dbReference type="NCBI Taxonomy" id="52283"/>
    <lineage>
        <taxon>Eukaryota</taxon>
        <taxon>Metazoa</taxon>
        <taxon>Ecdysozoa</taxon>
        <taxon>Arthropoda</taxon>
        <taxon>Chelicerata</taxon>
        <taxon>Arachnida</taxon>
        <taxon>Acari</taxon>
        <taxon>Acariformes</taxon>
        <taxon>Sarcoptiformes</taxon>
        <taxon>Astigmata</taxon>
        <taxon>Psoroptidia</taxon>
        <taxon>Sarcoptoidea</taxon>
        <taxon>Sarcoptidae</taxon>
        <taxon>Sarcoptinae</taxon>
        <taxon>Sarcoptes</taxon>
    </lineage>
</organism>
<dbReference type="InterPro" id="IPR001609">
    <property type="entry name" value="Myosin_head_motor_dom-like"/>
</dbReference>
<evidence type="ECO:0000256" key="3">
    <source>
        <dbReference type="ARBA" id="ARBA00022840"/>
    </source>
</evidence>
<dbReference type="Gene3D" id="1.20.120.720">
    <property type="entry name" value="Myosin VI head, motor domain, U50 subdomain"/>
    <property type="match status" value="1"/>
</dbReference>
<keyword evidence="13" id="KW-1185">Reference proteome</keyword>
<dbReference type="PANTHER" id="PTHR13140">
    <property type="entry name" value="MYOSIN"/>
    <property type="match status" value="1"/>
</dbReference>
<evidence type="ECO:0000313" key="11">
    <source>
        <dbReference type="EMBL" id="KAF7493951.1"/>
    </source>
</evidence>
<evidence type="ECO:0000259" key="10">
    <source>
        <dbReference type="PROSITE" id="PS51757"/>
    </source>
</evidence>
<dbReference type="Gene3D" id="1.20.58.530">
    <property type="match status" value="1"/>
</dbReference>
<dbReference type="PROSITE" id="PS50096">
    <property type="entry name" value="IQ"/>
    <property type="match status" value="1"/>
</dbReference>
<reference evidence="13" key="1">
    <citation type="journal article" date="2020" name="PLoS Negl. Trop. Dis.">
        <title>High-quality nuclear genome for Sarcoptes scabiei-A critical resource for a neglected parasite.</title>
        <authorList>
            <person name="Korhonen P.K."/>
            <person name="Gasser R.B."/>
            <person name="Ma G."/>
            <person name="Wang T."/>
            <person name="Stroehlein A.J."/>
            <person name="Young N.D."/>
            <person name="Ang C.S."/>
            <person name="Fernando D.D."/>
            <person name="Lu H.C."/>
            <person name="Taylor S."/>
            <person name="Reynolds S.L."/>
            <person name="Mofiz E."/>
            <person name="Najaraj S.H."/>
            <person name="Gowda H."/>
            <person name="Madugundu A."/>
            <person name="Renuse S."/>
            <person name="Holt D."/>
            <person name="Pandey A."/>
            <person name="Papenfuss A.T."/>
            <person name="Fischer K."/>
        </authorList>
    </citation>
    <scope>NUCLEOTIDE SEQUENCE [LARGE SCALE GENOMIC DNA]</scope>
</reference>
<dbReference type="InterPro" id="IPR010926">
    <property type="entry name" value="Myosin_TH1"/>
</dbReference>
<dbReference type="Proteomes" id="UP000070412">
    <property type="component" value="Unassembled WGS sequence"/>
</dbReference>
<dbReference type="PROSITE" id="PS51757">
    <property type="entry name" value="TH1"/>
    <property type="match status" value="1"/>
</dbReference>
<dbReference type="FunFam" id="1.20.58.530:FF:000004">
    <property type="entry name" value="Unconventional myosin ID"/>
    <property type="match status" value="1"/>
</dbReference>
<keyword evidence="3 8" id="KW-0067">ATP-binding</keyword>
<dbReference type="GO" id="GO:0016459">
    <property type="term" value="C:myosin complex"/>
    <property type="evidence" value="ECO:0007669"/>
    <property type="project" value="UniProtKB-KW"/>
</dbReference>
<evidence type="ECO:0000256" key="7">
    <source>
        <dbReference type="ARBA" id="ARBA00023203"/>
    </source>
</evidence>
<dbReference type="OrthoDB" id="6108017at2759"/>
<reference evidence="12" key="3">
    <citation type="submission" date="2022-06" db="UniProtKB">
        <authorList>
            <consortium name="EnsemblMetazoa"/>
        </authorList>
    </citation>
    <scope>IDENTIFICATION</scope>
</reference>
<evidence type="ECO:0000256" key="6">
    <source>
        <dbReference type="ARBA" id="ARBA00023175"/>
    </source>
</evidence>
<proteinExistence type="inferred from homology"/>
<dbReference type="GO" id="GO:0005886">
    <property type="term" value="C:plasma membrane"/>
    <property type="evidence" value="ECO:0007669"/>
    <property type="project" value="TreeGrafter"/>
</dbReference>
<dbReference type="OMA" id="NDMWRSC"/>
<dbReference type="GO" id="GO:0007015">
    <property type="term" value="P:actin filament organization"/>
    <property type="evidence" value="ECO:0007669"/>
    <property type="project" value="TreeGrafter"/>
</dbReference>
<protein>
    <submittedName>
        <fullName evidence="11">Myosin-IA</fullName>
    </submittedName>
</protein>
<feature type="region of interest" description="Actin-binding" evidence="8">
    <location>
        <begin position="579"/>
        <end position="601"/>
    </location>
</feature>
<dbReference type="PRINTS" id="PR00193">
    <property type="entry name" value="MYOSINHEAVY"/>
</dbReference>
<dbReference type="EnsemblMetazoa" id="SSS_7078s_mrna">
    <property type="protein sequence ID" value="KAF7493951.1"/>
    <property type="gene ID" value="SSS_7078"/>
</dbReference>
<keyword evidence="7 8" id="KW-0009">Actin-binding</keyword>
<evidence type="ECO:0000256" key="5">
    <source>
        <dbReference type="ARBA" id="ARBA00023123"/>
    </source>
</evidence>
<keyword evidence="2 8" id="KW-0547">Nucleotide-binding</keyword>
<evidence type="ECO:0000313" key="12">
    <source>
        <dbReference type="EnsemblMetazoa" id="KAF7493951.1"/>
    </source>
</evidence>
<dbReference type="GO" id="GO:0005524">
    <property type="term" value="F:ATP binding"/>
    <property type="evidence" value="ECO:0007669"/>
    <property type="project" value="UniProtKB-UniRule"/>
</dbReference>
<comment type="similarity">
    <text evidence="1 8">Belongs to the TRAFAC class myosin-kinesin ATPase superfamily. Myosin family.</text>
</comment>
<keyword evidence="4" id="KW-0446">Lipid-binding</keyword>
<dbReference type="Gene3D" id="1.20.5.4820">
    <property type="match status" value="1"/>
</dbReference>